<feature type="region of interest" description="Disordered" evidence="1">
    <location>
        <begin position="38"/>
        <end position="61"/>
    </location>
</feature>
<protein>
    <recommendedName>
        <fullName evidence="2">Polysaccharide lyase family 8 C-terminal domain-containing protein</fullName>
    </recommendedName>
</protein>
<dbReference type="EMBL" id="CP071872">
    <property type="protein sequence ID" value="UNM12161.1"/>
    <property type="molecule type" value="Genomic_DNA"/>
</dbReference>
<evidence type="ECO:0000259" key="2">
    <source>
        <dbReference type="Pfam" id="PF02884"/>
    </source>
</evidence>
<feature type="domain" description="Polysaccharide lyase family 8 C-terminal" evidence="2">
    <location>
        <begin position="64"/>
        <end position="128"/>
    </location>
</feature>
<dbReference type="InterPro" id="IPR004103">
    <property type="entry name" value="Lyase_8_C"/>
</dbReference>
<evidence type="ECO:0000313" key="3">
    <source>
        <dbReference type="EMBL" id="UNM12161.1"/>
    </source>
</evidence>
<sequence length="174" mass="18886">MRTTGRARRGTRATAACRWRQRVVPRDAGHRGQRVLSRLSGRERGTFAGRRRSARASAHAADKRIAANNATTQAIEARRDGLTAVSFWQVGTAAGITSSGPASVLVRRSHDRISVAIADPGRTQETVTVELPFPARRVKRADDTVTVTTGHRPPGSHHRAHGRSRGHTHTAELA</sequence>
<dbReference type="Gene3D" id="2.60.220.10">
    <property type="entry name" value="Polysaccharide lyase family 8-like, C-terminal"/>
    <property type="match status" value="1"/>
</dbReference>
<accession>A0ABY3WKM3</accession>
<dbReference type="Proteomes" id="UP000828924">
    <property type="component" value="Chromosome"/>
</dbReference>
<dbReference type="SUPFAM" id="SSF49863">
    <property type="entry name" value="Hyaluronate lyase-like, C-terminal domain"/>
    <property type="match status" value="1"/>
</dbReference>
<evidence type="ECO:0000313" key="4">
    <source>
        <dbReference type="Proteomes" id="UP000828924"/>
    </source>
</evidence>
<organism evidence="3 4">
    <name type="scientific">Streptomyces formicae</name>
    <dbReference type="NCBI Taxonomy" id="1616117"/>
    <lineage>
        <taxon>Bacteria</taxon>
        <taxon>Bacillati</taxon>
        <taxon>Actinomycetota</taxon>
        <taxon>Actinomycetes</taxon>
        <taxon>Kitasatosporales</taxon>
        <taxon>Streptomycetaceae</taxon>
        <taxon>Streptomyces</taxon>
    </lineage>
</organism>
<dbReference type="Pfam" id="PF02884">
    <property type="entry name" value="Lyase_8_C"/>
    <property type="match status" value="1"/>
</dbReference>
<feature type="compositionally biased region" description="Basic residues" evidence="1">
    <location>
        <begin position="154"/>
        <end position="168"/>
    </location>
</feature>
<name>A0ABY3WKM3_9ACTN</name>
<feature type="region of interest" description="Disordered" evidence="1">
    <location>
        <begin position="145"/>
        <end position="174"/>
    </location>
</feature>
<dbReference type="InterPro" id="IPR011071">
    <property type="entry name" value="Lyase_8-like_C"/>
</dbReference>
<proteinExistence type="predicted"/>
<keyword evidence="4" id="KW-1185">Reference proteome</keyword>
<gene>
    <name evidence="3" type="ORF">J4032_11980</name>
</gene>
<reference evidence="3 4" key="1">
    <citation type="submission" date="2021-03" db="EMBL/GenBank/DDBJ databases">
        <title>Complete genome of Streptomyces formicae strain 1H-GS9 (DSM 100524).</title>
        <authorList>
            <person name="Atanasov K.E."/>
            <person name="Altabella T."/>
            <person name="Ferrer A."/>
        </authorList>
    </citation>
    <scope>NUCLEOTIDE SEQUENCE [LARGE SCALE GENOMIC DNA]</scope>
    <source>
        <strain evidence="3 4">1H-GS9</strain>
    </source>
</reference>
<evidence type="ECO:0000256" key="1">
    <source>
        <dbReference type="SAM" id="MobiDB-lite"/>
    </source>
</evidence>